<feature type="compositionally biased region" description="Basic residues" evidence="6">
    <location>
        <begin position="627"/>
        <end position="638"/>
    </location>
</feature>
<feature type="compositionally biased region" description="Acidic residues" evidence="6">
    <location>
        <begin position="247"/>
        <end position="256"/>
    </location>
</feature>
<evidence type="ECO:0000256" key="1">
    <source>
        <dbReference type="ARBA" id="ARBA00004123"/>
    </source>
</evidence>
<dbReference type="OrthoDB" id="1232at2759"/>
<reference evidence="7 8" key="1">
    <citation type="submission" date="2015-12" db="EMBL/GenBank/DDBJ databases">
        <title>Dictyostelia acquired genes for synthesis and detection of signals that induce cell-type specialization by lateral gene transfer from prokaryotes.</title>
        <authorList>
            <person name="Gloeckner G."/>
            <person name="Schaap P."/>
        </authorList>
    </citation>
    <scope>NUCLEOTIDE SEQUENCE [LARGE SCALE GENOMIC DNA]</scope>
    <source>
        <strain evidence="7 8">TK</strain>
    </source>
</reference>
<feature type="compositionally biased region" description="Basic and acidic residues" evidence="6">
    <location>
        <begin position="282"/>
        <end position="298"/>
    </location>
</feature>
<organism evidence="7 8">
    <name type="scientific">Tieghemostelium lacteum</name>
    <name type="common">Slime mold</name>
    <name type="synonym">Dictyostelium lacteum</name>
    <dbReference type="NCBI Taxonomy" id="361077"/>
    <lineage>
        <taxon>Eukaryota</taxon>
        <taxon>Amoebozoa</taxon>
        <taxon>Evosea</taxon>
        <taxon>Eumycetozoa</taxon>
        <taxon>Dictyostelia</taxon>
        <taxon>Dictyosteliales</taxon>
        <taxon>Raperosteliaceae</taxon>
        <taxon>Tieghemostelium</taxon>
    </lineage>
</organism>
<feature type="region of interest" description="Disordered" evidence="6">
    <location>
        <begin position="82"/>
        <end position="106"/>
    </location>
</feature>
<dbReference type="Proteomes" id="UP000076078">
    <property type="component" value="Unassembled WGS sequence"/>
</dbReference>
<evidence type="ECO:0000256" key="5">
    <source>
        <dbReference type="ARBA" id="ARBA00023242"/>
    </source>
</evidence>
<sequence length="653" mass="74414">MPKRGRPPKNKPLNTADSDGRGPGSHHGSQEKSKKLPKSFSSNSNNNNEQNIKLYIPPIDVLENMISNDNIGRISRLCASNNINPDEYLNSSDEEDKEDEEDLFSDKQVQSQPINMDLDELQAAYDDMLQFRQYILDCKELINQQLETLKRTEKSTLPYQFNRSSYFRQHNDQTDSFSDMSSMERTNSMGTDIHSTQQANYEFQDIEQEGSSTQPMDTDDMNVDPPQQHSTTSSSKATRRKNRILESDDDIDIVDVEESHQQSSSSRQNTFIEGSDQNSQDDLDKSNEDYESGGGREHRGSKKGAPKKNKKKSSSSTSHSNYNEMKKKNKRADSGFNDDPPPKNQHHGPTVGPSTFWASMDSYFKFITESDISHITPKSDDYYSRYFNIPSLGQHYTEVWHQEDQDRYGSSSTKPQPPHRQLRTNSFTTDQEEQQTTTTTTTTSSSTNDNPLGLLSDEIYMGDLSMRLLSALIEENIVISSPTETSAHPPNSNSGEIQLKANQFSNSYSVGSQKSLEQRIQLELKSLGIYDDYVLGSPSHTSSSQQHQNSILNPSNNNNNFIYSSREDDEICTELRFLQNKLKTQLEINNQIKSQALKECKSILNRQESLKKKKMFQANSEKNYQKLLRRDRKKRRLKSTLSNNSNNNSESQS</sequence>
<feature type="compositionally biased region" description="Polar residues" evidence="6">
    <location>
        <begin position="269"/>
        <end position="280"/>
    </location>
</feature>
<evidence type="ECO:0000313" key="8">
    <source>
        <dbReference type="Proteomes" id="UP000076078"/>
    </source>
</evidence>
<dbReference type="GO" id="GO:0000124">
    <property type="term" value="C:SAGA complex"/>
    <property type="evidence" value="ECO:0007669"/>
    <property type="project" value="TreeGrafter"/>
</dbReference>
<name>A0A152AA73_TIELA</name>
<dbReference type="PANTHER" id="PTHR13556:SF2">
    <property type="entry name" value="TRANSCRIPTIONAL ADAPTER 3"/>
    <property type="match status" value="1"/>
</dbReference>
<feature type="region of interest" description="Disordered" evidence="6">
    <location>
        <begin position="208"/>
        <end position="353"/>
    </location>
</feature>
<comment type="similarity">
    <text evidence="2">Belongs to the NGG1 family.</text>
</comment>
<keyword evidence="8" id="KW-1185">Reference proteome</keyword>
<dbReference type="STRING" id="361077.A0A152AA73"/>
<evidence type="ECO:0000256" key="3">
    <source>
        <dbReference type="ARBA" id="ARBA00023015"/>
    </source>
</evidence>
<evidence type="ECO:0000256" key="6">
    <source>
        <dbReference type="SAM" id="MobiDB-lite"/>
    </source>
</evidence>
<dbReference type="Pfam" id="PF10198">
    <property type="entry name" value="Ada3"/>
    <property type="match status" value="1"/>
</dbReference>
<feature type="compositionally biased region" description="Low complexity" evidence="6">
    <location>
        <begin position="434"/>
        <end position="450"/>
    </location>
</feature>
<evidence type="ECO:0000256" key="2">
    <source>
        <dbReference type="ARBA" id="ARBA00005330"/>
    </source>
</evidence>
<keyword evidence="4" id="KW-0804">Transcription</keyword>
<dbReference type="InParanoid" id="A0A152AA73"/>
<keyword evidence="3" id="KW-0805">Transcription regulation</keyword>
<evidence type="ECO:0000313" key="7">
    <source>
        <dbReference type="EMBL" id="KYR03120.1"/>
    </source>
</evidence>
<dbReference type="GO" id="GO:0005634">
    <property type="term" value="C:nucleus"/>
    <property type="evidence" value="ECO:0007669"/>
    <property type="project" value="UniProtKB-SubCell"/>
</dbReference>
<feature type="region of interest" description="Disordered" evidence="6">
    <location>
        <begin position="403"/>
        <end position="453"/>
    </location>
</feature>
<keyword evidence="5" id="KW-0539">Nucleus</keyword>
<dbReference type="EMBL" id="LODT01000001">
    <property type="protein sequence ID" value="KYR03120.1"/>
    <property type="molecule type" value="Genomic_DNA"/>
</dbReference>
<feature type="compositionally biased region" description="Basic residues" evidence="6">
    <location>
        <begin position="299"/>
        <end position="313"/>
    </location>
</feature>
<gene>
    <name evidence="7" type="ORF">DLAC_00615</name>
</gene>
<comment type="caution">
    <text evidence="7">The sequence shown here is derived from an EMBL/GenBank/DDBJ whole genome shotgun (WGS) entry which is preliminary data.</text>
</comment>
<dbReference type="InterPro" id="IPR019340">
    <property type="entry name" value="Histone_AcTrfase_su3"/>
</dbReference>
<feature type="compositionally biased region" description="Low complexity" evidence="6">
    <location>
        <begin position="642"/>
        <end position="653"/>
    </location>
</feature>
<dbReference type="PANTHER" id="PTHR13556">
    <property type="entry name" value="TRANSCRIPTIONAL ADAPTER 3-RELATED"/>
    <property type="match status" value="1"/>
</dbReference>
<feature type="region of interest" description="Disordered" evidence="6">
    <location>
        <begin position="538"/>
        <end position="560"/>
    </location>
</feature>
<comment type="subcellular location">
    <subcellularLocation>
        <location evidence="1">Nucleus</location>
    </subcellularLocation>
</comment>
<evidence type="ECO:0000256" key="4">
    <source>
        <dbReference type="ARBA" id="ARBA00023163"/>
    </source>
</evidence>
<dbReference type="AlphaFoldDB" id="A0A152AA73"/>
<feature type="compositionally biased region" description="Acidic residues" evidence="6">
    <location>
        <begin position="92"/>
        <end position="103"/>
    </location>
</feature>
<feature type="compositionally biased region" description="Low complexity" evidence="6">
    <location>
        <begin position="38"/>
        <end position="50"/>
    </location>
</feature>
<dbReference type="GO" id="GO:0006357">
    <property type="term" value="P:regulation of transcription by RNA polymerase II"/>
    <property type="evidence" value="ECO:0007669"/>
    <property type="project" value="TreeGrafter"/>
</dbReference>
<accession>A0A152AA73</accession>
<proteinExistence type="inferred from homology"/>
<feature type="region of interest" description="Disordered" evidence="6">
    <location>
        <begin position="1"/>
        <end position="50"/>
    </location>
</feature>
<dbReference type="GO" id="GO:0003713">
    <property type="term" value="F:transcription coactivator activity"/>
    <property type="evidence" value="ECO:0007669"/>
    <property type="project" value="TreeGrafter"/>
</dbReference>
<dbReference type="FunCoup" id="A0A152AA73">
    <property type="interactions" value="427"/>
</dbReference>
<dbReference type="OMA" id="WHQEDQD"/>
<feature type="region of interest" description="Disordered" evidence="6">
    <location>
        <begin position="613"/>
        <end position="653"/>
    </location>
</feature>
<protein>
    <submittedName>
        <fullName evidence="7">Uncharacterized protein</fullName>
    </submittedName>
</protein>